<dbReference type="GO" id="GO:0009247">
    <property type="term" value="P:glycolipid biosynthetic process"/>
    <property type="evidence" value="ECO:0007669"/>
    <property type="project" value="UniProtKB-ARBA"/>
</dbReference>
<dbReference type="STRING" id="824.CGRAC_1420"/>
<dbReference type="PIRSF" id="PIRSF026649">
    <property type="entry name" value="MsbB"/>
    <property type="match status" value="1"/>
</dbReference>
<keyword evidence="8" id="KW-1185">Reference proteome</keyword>
<keyword evidence="4 7" id="KW-0808">Transferase</keyword>
<dbReference type="EMBL" id="ACYG01000032">
    <property type="protein sequence ID" value="EEV16242.1"/>
    <property type="molecule type" value="Genomic_DNA"/>
</dbReference>
<evidence type="ECO:0000256" key="1">
    <source>
        <dbReference type="ARBA" id="ARBA00004533"/>
    </source>
</evidence>
<dbReference type="GO" id="GO:0005886">
    <property type="term" value="C:plasma membrane"/>
    <property type="evidence" value="ECO:0007669"/>
    <property type="project" value="UniProtKB-SubCell"/>
</dbReference>
<evidence type="ECO:0000256" key="4">
    <source>
        <dbReference type="ARBA" id="ARBA00022679"/>
    </source>
</evidence>
<evidence type="ECO:0000256" key="3">
    <source>
        <dbReference type="ARBA" id="ARBA00022519"/>
    </source>
</evidence>
<keyword evidence="2" id="KW-1003">Cell membrane</keyword>
<evidence type="ECO:0000256" key="5">
    <source>
        <dbReference type="ARBA" id="ARBA00023136"/>
    </source>
</evidence>
<dbReference type="PANTHER" id="PTHR30606:SF10">
    <property type="entry name" value="PHOSPHATIDYLINOSITOL MANNOSIDE ACYLTRANSFERASE"/>
    <property type="match status" value="1"/>
</dbReference>
<gene>
    <name evidence="7" type="ORF">CAMGR0001_1939</name>
</gene>
<dbReference type="Proteomes" id="UP000005709">
    <property type="component" value="Unassembled WGS sequence"/>
</dbReference>
<protein>
    <submittedName>
        <fullName evidence="7">Lipid A biosynthesis (KDO)2-(Lauroyl)-lipid IVA acyltransferase</fullName>
    </submittedName>
</protein>
<keyword evidence="5" id="KW-0472">Membrane</keyword>
<dbReference type="GO" id="GO:0016746">
    <property type="term" value="F:acyltransferase activity"/>
    <property type="evidence" value="ECO:0007669"/>
    <property type="project" value="UniProtKB-KW"/>
</dbReference>
<keyword evidence="6 7" id="KW-0012">Acyltransferase</keyword>
<dbReference type="RefSeq" id="WP_005873217.1">
    <property type="nucleotide sequence ID" value="NZ_ACYG01000032.1"/>
</dbReference>
<evidence type="ECO:0000313" key="8">
    <source>
        <dbReference type="Proteomes" id="UP000005709"/>
    </source>
</evidence>
<accession>C8PLD0</accession>
<dbReference type="Pfam" id="PF03279">
    <property type="entry name" value="Lip_A_acyltrans"/>
    <property type="match status" value="1"/>
</dbReference>
<comment type="caution">
    <text evidence="7">The sequence shown here is derived from an EMBL/GenBank/DDBJ whole genome shotgun (WGS) entry which is preliminary data.</text>
</comment>
<dbReference type="CDD" id="cd07984">
    <property type="entry name" value="LPLAT_LABLAT-like"/>
    <property type="match status" value="1"/>
</dbReference>
<reference evidence="7 8" key="1">
    <citation type="submission" date="2009-07" db="EMBL/GenBank/DDBJ databases">
        <authorList>
            <person name="Madupu R."/>
            <person name="Sebastian Y."/>
            <person name="Durkin A.S."/>
            <person name="Torralba M."/>
            <person name="Methe B."/>
            <person name="Sutton G.G."/>
            <person name="Strausberg R.L."/>
            <person name="Nelson K.E."/>
        </authorList>
    </citation>
    <scope>NUCLEOTIDE SEQUENCE [LARGE SCALE GENOMIC DNA]</scope>
    <source>
        <strain evidence="7 8">RM3268</strain>
    </source>
</reference>
<dbReference type="eggNOG" id="COG1560">
    <property type="taxonomic scope" value="Bacteria"/>
</dbReference>
<name>C8PLD0_9BACT</name>
<evidence type="ECO:0000256" key="2">
    <source>
        <dbReference type="ARBA" id="ARBA00022475"/>
    </source>
</evidence>
<dbReference type="InterPro" id="IPR004960">
    <property type="entry name" value="LipA_acyltrans"/>
</dbReference>
<proteinExistence type="predicted"/>
<dbReference type="OrthoDB" id="9803456at2"/>
<keyword evidence="3" id="KW-0997">Cell inner membrane</keyword>
<organism evidence="7 8">
    <name type="scientific">Campylobacter gracilis RM3268</name>
    <dbReference type="NCBI Taxonomy" id="553220"/>
    <lineage>
        <taxon>Bacteria</taxon>
        <taxon>Pseudomonadati</taxon>
        <taxon>Campylobacterota</taxon>
        <taxon>Epsilonproteobacteria</taxon>
        <taxon>Campylobacterales</taxon>
        <taxon>Campylobacteraceae</taxon>
        <taxon>Campylobacter</taxon>
    </lineage>
</organism>
<comment type="subcellular location">
    <subcellularLocation>
        <location evidence="1">Cell inner membrane</location>
    </subcellularLocation>
</comment>
<evidence type="ECO:0000313" key="7">
    <source>
        <dbReference type="EMBL" id="EEV16242.1"/>
    </source>
</evidence>
<dbReference type="AlphaFoldDB" id="C8PLD0"/>
<evidence type="ECO:0000256" key="6">
    <source>
        <dbReference type="ARBA" id="ARBA00023315"/>
    </source>
</evidence>
<dbReference type="PANTHER" id="PTHR30606">
    <property type="entry name" value="LIPID A BIOSYNTHESIS LAUROYL ACYLTRANSFERASE"/>
    <property type="match status" value="1"/>
</dbReference>
<sequence>MKEKIQYFLALGLIKFAKFAPKSFIFAFFDKLALFASWKLSRRVKVAQDNLRAAYPQKSESELHALAIENFRSIARTLTDTLLFYNGRLKFDDLISNGEQALGRVRELKGDNPHGILFFTAHFGNWEILANFFGANGFPVSVVGRRSDNELIEERLVAPFRERYGNDLIYKDDAMRRLVQALKQGRNVGILPDQKPGPKNSLITTFFGRQCYTTKTIASLYLKFRPVLIPIFARRGEDNRYEIVIKDFPPLSEGLNKDEAELFITQKCNDIFEEVVRTAPQQWFWIHKRWKMD</sequence>